<name>X8DCE5_MYCXE</name>
<reference evidence="1" key="1">
    <citation type="submission" date="2014-01" db="EMBL/GenBank/DDBJ databases">
        <authorList>
            <person name="Brown-Elliot B."/>
            <person name="Wallace R."/>
            <person name="Lenaerts A."/>
            <person name="Ordway D."/>
            <person name="DeGroote M.A."/>
            <person name="Parker T."/>
            <person name="Sizemore C."/>
            <person name="Tallon L.J."/>
            <person name="Sadzewicz L.K."/>
            <person name="Sengamalay N."/>
            <person name="Fraser C.M."/>
            <person name="Hine E."/>
            <person name="Shefchek K.A."/>
            <person name="Das S.P."/>
            <person name="Tettelin H."/>
        </authorList>
    </citation>
    <scope>NUCLEOTIDE SEQUENCE [LARGE SCALE GENOMIC DNA]</scope>
    <source>
        <strain evidence="1">4042</strain>
    </source>
</reference>
<dbReference type="GO" id="GO:0004001">
    <property type="term" value="F:adenosine kinase activity"/>
    <property type="evidence" value="ECO:0007669"/>
    <property type="project" value="UniProtKB-EC"/>
</dbReference>
<keyword evidence="1" id="KW-0418">Kinase</keyword>
<organism evidence="1">
    <name type="scientific">Mycobacterium xenopi 4042</name>
    <dbReference type="NCBI Taxonomy" id="1299334"/>
    <lineage>
        <taxon>Bacteria</taxon>
        <taxon>Bacillati</taxon>
        <taxon>Actinomycetota</taxon>
        <taxon>Actinomycetes</taxon>
        <taxon>Mycobacteriales</taxon>
        <taxon>Mycobacteriaceae</taxon>
        <taxon>Mycobacterium</taxon>
    </lineage>
</organism>
<dbReference type="AlphaFoldDB" id="X8DCE5"/>
<dbReference type="PATRIC" id="fig|1299334.3.peg.2342"/>
<gene>
    <name evidence="1" type="primary">cbhK</name>
    <name evidence="1" type="ORF">I553_8182</name>
</gene>
<proteinExistence type="predicted"/>
<dbReference type="Gene3D" id="3.40.1190.20">
    <property type="match status" value="1"/>
</dbReference>
<sequence length="65" mass="7140">MTIAVTGSIATDHLMRFPGRFSEQLLAEHLQKVSLSFLVDDLVIHRGGWAETWPTPSVCSAATSR</sequence>
<dbReference type="InterPro" id="IPR029056">
    <property type="entry name" value="Ribokinase-like"/>
</dbReference>
<comment type="caution">
    <text evidence="1">The sequence shown here is derived from an EMBL/GenBank/DDBJ whole genome shotgun (WGS) entry which is preliminary data.</text>
</comment>
<dbReference type="EMBL" id="JAOB01000026">
    <property type="protein sequence ID" value="EUA65726.1"/>
    <property type="molecule type" value="Genomic_DNA"/>
</dbReference>
<accession>X8DCE5</accession>
<protein>
    <submittedName>
        <fullName evidence="1">Adenosine kinase domain protein</fullName>
        <ecNumber evidence="1">2.7.1.20</ecNumber>
    </submittedName>
</protein>
<dbReference type="EC" id="2.7.1.20" evidence="1"/>
<keyword evidence="1" id="KW-0808">Transferase</keyword>
<evidence type="ECO:0000313" key="1">
    <source>
        <dbReference type="EMBL" id="EUA65726.1"/>
    </source>
</evidence>